<reference evidence="2 3" key="1">
    <citation type="journal article" date="2020" name="Nat. Food">
        <title>A phased Vanilla planifolia genome enables genetic improvement of flavour and production.</title>
        <authorList>
            <person name="Hasing T."/>
            <person name="Tang H."/>
            <person name="Brym M."/>
            <person name="Khazi F."/>
            <person name="Huang T."/>
            <person name="Chambers A.H."/>
        </authorList>
    </citation>
    <scope>NUCLEOTIDE SEQUENCE [LARGE SCALE GENOMIC DNA]</scope>
    <source>
        <tissue evidence="2">Leaf</tissue>
    </source>
</reference>
<evidence type="ECO:0000313" key="2">
    <source>
        <dbReference type="EMBL" id="KAG0469613.1"/>
    </source>
</evidence>
<dbReference type="Proteomes" id="UP000636800">
    <property type="component" value="Unassembled WGS sequence"/>
</dbReference>
<organism evidence="2 3">
    <name type="scientific">Vanilla planifolia</name>
    <name type="common">Vanilla</name>
    <dbReference type="NCBI Taxonomy" id="51239"/>
    <lineage>
        <taxon>Eukaryota</taxon>
        <taxon>Viridiplantae</taxon>
        <taxon>Streptophyta</taxon>
        <taxon>Embryophyta</taxon>
        <taxon>Tracheophyta</taxon>
        <taxon>Spermatophyta</taxon>
        <taxon>Magnoliopsida</taxon>
        <taxon>Liliopsida</taxon>
        <taxon>Asparagales</taxon>
        <taxon>Orchidaceae</taxon>
        <taxon>Vanilloideae</taxon>
        <taxon>Vanilleae</taxon>
        <taxon>Vanilla</taxon>
    </lineage>
</organism>
<feature type="region of interest" description="Disordered" evidence="1">
    <location>
        <begin position="26"/>
        <end position="51"/>
    </location>
</feature>
<name>A0A835UPZ9_VANPL</name>
<gene>
    <name evidence="2" type="ORF">HPP92_016313</name>
</gene>
<sequence>MGNCMNHHAVMIWPANLDRREVMRKTGSYSRERRRMVTEQQREPLLGTPEAVVPMSFGAEDGLREVFDGPWQPTLPGIPELPEW</sequence>
<evidence type="ECO:0000256" key="1">
    <source>
        <dbReference type="SAM" id="MobiDB-lite"/>
    </source>
</evidence>
<proteinExistence type="predicted"/>
<accession>A0A835UPZ9</accession>
<dbReference type="EMBL" id="JADCNL010000008">
    <property type="protein sequence ID" value="KAG0469613.1"/>
    <property type="molecule type" value="Genomic_DNA"/>
</dbReference>
<keyword evidence="3" id="KW-1185">Reference proteome</keyword>
<protein>
    <submittedName>
        <fullName evidence="2">Uncharacterized protein</fullName>
    </submittedName>
</protein>
<evidence type="ECO:0000313" key="3">
    <source>
        <dbReference type="Proteomes" id="UP000636800"/>
    </source>
</evidence>
<dbReference type="AlphaFoldDB" id="A0A835UPZ9"/>
<comment type="caution">
    <text evidence="2">The sequence shown here is derived from an EMBL/GenBank/DDBJ whole genome shotgun (WGS) entry which is preliminary data.</text>
</comment>